<protein>
    <recommendedName>
        <fullName evidence="3">FAD-dependent oxidoreductase 2 FAD-binding domain-containing protein</fullName>
    </recommendedName>
</protein>
<keyword evidence="1" id="KW-0285">Flavoprotein</keyword>
<name>X1AQC5_9ZZZZ</name>
<dbReference type="Gene3D" id="3.50.50.60">
    <property type="entry name" value="FAD/NAD(P)-binding domain"/>
    <property type="match status" value="1"/>
</dbReference>
<evidence type="ECO:0000313" key="4">
    <source>
        <dbReference type="EMBL" id="GAG74473.1"/>
    </source>
</evidence>
<gene>
    <name evidence="4" type="ORF">S01H4_03067</name>
</gene>
<dbReference type="InterPro" id="IPR003953">
    <property type="entry name" value="FAD-dep_OxRdtase_2_FAD-bd"/>
</dbReference>
<evidence type="ECO:0000256" key="2">
    <source>
        <dbReference type="ARBA" id="ARBA00023002"/>
    </source>
</evidence>
<dbReference type="Pfam" id="PF00890">
    <property type="entry name" value="FAD_binding_2"/>
    <property type="match status" value="1"/>
</dbReference>
<keyword evidence="2" id="KW-0560">Oxidoreductase</keyword>
<dbReference type="EMBL" id="BART01000718">
    <property type="protein sequence ID" value="GAG74473.1"/>
    <property type="molecule type" value="Genomic_DNA"/>
</dbReference>
<dbReference type="SUPFAM" id="SSF51905">
    <property type="entry name" value="FAD/NAD(P)-binding domain"/>
    <property type="match status" value="1"/>
</dbReference>
<dbReference type="AlphaFoldDB" id="X1AQC5"/>
<sequence>MDLEADLVVIGGGMAGLIAGTMAAEAGLDTILLRKGQSATAYSSGAIDVIGYLPEASEPFISPEEGLFALSRLYPLHPYNVLGYDKRIEFEKVAENIVGRTRDTVTWLKAHLEVL</sequence>
<evidence type="ECO:0000259" key="3">
    <source>
        <dbReference type="Pfam" id="PF00890"/>
    </source>
</evidence>
<organism evidence="4">
    <name type="scientific">marine sediment metagenome</name>
    <dbReference type="NCBI Taxonomy" id="412755"/>
    <lineage>
        <taxon>unclassified sequences</taxon>
        <taxon>metagenomes</taxon>
        <taxon>ecological metagenomes</taxon>
    </lineage>
</organism>
<evidence type="ECO:0000256" key="1">
    <source>
        <dbReference type="ARBA" id="ARBA00022630"/>
    </source>
</evidence>
<reference evidence="4" key="1">
    <citation type="journal article" date="2014" name="Front. Microbiol.">
        <title>High frequency of phylogenetically diverse reductive dehalogenase-homologous genes in deep subseafloor sedimentary metagenomes.</title>
        <authorList>
            <person name="Kawai M."/>
            <person name="Futagami T."/>
            <person name="Toyoda A."/>
            <person name="Takaki Y."/>
            <person name="Nishi S."/>
            <person name="Hori S."/>
            <person name="Arai W."/>
            <person name="Tsubouchi T."/>
            <person name="Morono Y."/>
            <person name="Uchiyama I."/>
            <person name="Ito T."/>
            <person name="Fujiyama A."/>
            <person name="Inagaki F."/>
            <person name="Takami H."/>
        </authorList>
    </citation>
    <scope>NUCLEOTIDE SEQUENCE</scope>
    <source>
        <strain evidence="4">Expedition CK06-06</strain>
    </source>
</reference>
<accession>X1AQC5</accession>
<proteinExistence type="predicted"/>
<feature type="domain" description="FAD-dependent oxidoreductase 2 FAD-binding" evidence="3">
    <location>
        <begin position="6"/>
        <end position="56"/>
    </location>
</feature>
<dbReference type="InterPro" id="IPR036188">
    <property type="entry name" value="FAD/NAD-bd_sf"/>
</dbReference>
<comment type="caution">
    <text evidence="4">The sequence shown here is derived from an EMBL/GenBank/DDBJ whole genome shotgun (WGS) entry which is preliminary data.</text>
</comment>
<dbReference type="GO" id="GO:0016491">
    <property type="term" value="F:oxidoreductase activity"/>
    <property type="evidence" value="ECO:0007669"/>
    <property type="project" value="UniProtKB-KW"/>
</dbReference>